<dbReference type="PANTHER" id="PTHR32027:SF9">
    <property type="entry name" value="BLL3847 PROTEIN"/>
    <property type="match status" value="1"/>
</dbReference>
<protein>
    <submittedName>
        <fullName evidence="4">Cytosine deaminase</fullName>
    </submittedName>
</protein>
<dbReference type="InterPro" id="IPR013108">
    <property type="entry name" value="Amidohydro_3"/>
</dbReference>
<dbReference type="InterPro" id="IPR011059">
    <property type="entry name" value="Metal-dep_hydrolase_composite"/>
</dbReference>
<dbReference type="SUPFAM" id="SSF51338">
    <property type="entry name" value="Composite domain of metallo-dependent hydrolases"/>
    <property type="match status" value="1"/>
</dbReference>
<dbReference type="GO" id="GO:0019239">
    <property type="term" value="F:deaminase activity"/>
    <property type="evidence" value="ECO:0007669"/>
    <property type="project" value="UniProtKB-ARBA"/>
</dbReference>
<dbReference type="SUPFAM" id="SSF51556">
    <property type="entry name" value="Metallo-dependent hydrolases"/>
    <property type="match status" value="1"/>
</dbReference>
<accession>A0A5R8ME89</accession>
<dbReference type="RefSeq" id="WP_138182073.1">
    <property type="nucleotide sequence ID" value="NZ_VBUI01000021.1"/>
</dbReference>
<evidence type="ECO:0000313" key="4">
    <source>
        <dbReference type="EMBL" id="TLF48160.1"/>
    </source>
</evidence>
<dbReference type="AlphaFoldDB" id="A0A5R8ME89"/>
<gene>
    <name evidence="4" type="ORF">FEI13_13660</name>
</gene>
<organism evidence="4 5">
    <name type="scientific">Halomonas urmiana</name>
    <dbReference type="NCBI Taxonomy" id="490901"/>
    <lineage>
        <taxon>Bacteria</taxon>
        <taxon>Pseudomonadati</taxon>
        <taxon>Pseudomonadota</taxon>
        <taxon>Gammaproteobacteria</taxon>
        <taxon>Oceanospirillales</taxon>
        <taxon>Halomonadaceae</taxon>
        <taxon>Halomonas</taxon>
    </lineage>
</organism>
<dbReference type="CDD" id="cd01293">
    <property type="entry name" value="Bact_CD"/>
    <property type="match status" value="1"/>
</dbReference>
<dbReference type="PROSITE" id="PS01137">
    <property type="entry name" value="TATD_1"/>
    <property type="match status" value="1"/>
</dbReference>
<dbReference type="Gene3D" id="3.20.20.140">
    <property type="entry name" value="Metal-dependent hydrolases"/>
    <property type="match status" value="1"/>
</dbReference>
<dbReference type="EMBL" id="VBUI01000021">
    <property type="protein sequence ID" value="TLF48160.1"/>
    <property type="molecule type" value="Genomic_DNA"/>
</dbReference>
<dbReference type="OrthoDB" id="9815027at2"/>
<dbReference type="InterPro" id="IPR032466">
    <property type="entry name" value="Metal_Hydrolase"/>
</dbReference>
<feature type="domain" description="Amidohydrolase 3" evidence="3">
    <location>
        <begin position="40"/>
        <end position="387"/>
    </location>
</feature>
<evidence type="ECO:0000313" key="5">
    <source>
        <dbReference type="Proteomes" id="UP000306973"/>
    </source>
</evidence>
<dbReference type="InterPro" id="IPR018228">
    <property type="entry name" value="DNase_TatD-rel_CS"/>
</dbReference>
<evidence type="ECO:0000256" key="2">
    <source>
        <dbReference type="ARBA" id="ARBA00022801"/>
    </source>
</evidence>
<name>A0A5R8ME89_9GAMM</name>
<dbReference type="PANTHER" id="PTHR32027">
    <property type="entry name" value="CYTOSINE DEAMINASE"/>
    <property type="match status" value="1"/>
</dbReference>
<evidence type="ECO:0000259" key="3">
    <source>
        <dbReference type="Pfam" id="PF07969"/>
    </source>
</evidence>
<keyword evidence="1" id="KW-0479">Metal-binding</keyword>
<dbReference type="FunFam" id="3.20.20.140:FF:000019">
    <property type="entry name" value="Cytosine deaminase"/>
    <property type="match status" value="1"/>
</dbReference>
<reference evidence="4 5" key="1">
    <citation type="journal article" date="2007" name="Int. J. Syst. Evol. Microbiol.">
        <title>Halomonas saccharevitans sp. nov., Halomonas arcis sp. nov. and Halomonas subterranea sp. nov., halophilic bacteria isolated from hypersaline environments of China.</title>
        <authorList>
            <person name="Xu X.W."/>
            <person name="Wu Y.H."/>
            <person name="Zhou Z."/>
            <person name="Wang C.S."/>
            <person name="Zhou Y.G."/>
            <person name="Zhang H.B."/>
            <person name="Wang Y."/>
            <person name="Wu M."/>
        </authorList>
    </citation>
    <scope>NUCLEOTIDE SEQUENCE [LARGE SCALE GENOMIC DNA]</scope>
    <source>
        <strain evidence="4 5">TBZ3</strain>
    </source>
</reference>
<dbReference type="NCBIfam" id="NF004636">
    <property type="entry name" value="PRK05985.1"/>
    <property type="match status" value="1"/>
</dbReference>
<sequence length="397" mass="43008">MSNPLLLRNVRPLEGEAQDVLIRDGHISRVGPSLEAPEARVVDGRGGILLPGLVDAHTHLDKTHWGQPWHRHSAGPTIAERIANEREVRRQLGYSPAEQSANQVRQAIAMGTTHIRTHVDIDTDVGLAHLEGVLATRERFRDALTMQIVAFPQSGLLVRPGTKELMAEAMRAGADLVGGIDPSSMDRDPVGHLDSIFALAEQQGRGVDIHLHEPGMLGAFALELIAERTAALGMQGRVTVSHAFCLGMVDDAYLEQLTRLLLDNRIAIMTHGPGHIEFPPVRRLLDAGVTLCCGSDGIRDSWGPYGNADMLERAMLVGFRSGFRHDEDLEHTLDIVTQGGATVMEAEAYGVAPGCRADLAVVAGETRVEAMMNRAPRIAVIKHGRLVAADGDCLIRD</sequence>
<proteinExistence type="predicted"/>
<dbReference type="Gene3D" id="2.30.40.10">
    <property type="entry name" value="Urease, subunit C, domain 1"/>
    <property type="match status" value="1"/>
</dbReference>
<keyword evidence="5" id="KW-1185">Reference proteome</keyword>
<evidence type="ECO:0000256" key="1">
    <source>
        <dbReference type="ARBA" id="ARBA00022723"/>
    </source>
</evidence>
<dbReference type="Proteomes" id="UP000306973">
    <property type="component" value="Unassembled WGS sequence"/>
</dbReference>
<dbReference type="Pfam" id="PF07969">
    <property type="entry name" value="Amidohydro_3"/>
    <property type="match status" value="1"/>
</dbReference>
<dbReference type="InterPro" id="IPR052349">
    <property type="entry name" value="Metallo-hydrolase_Enzymes"/>
</dbReference>
<dbReference type="GO" id="GO:0016814">
    <property type="term" value="F:hydrolase activity, acting on carbon-nitrogen (but not peptide) bonds, in cyclic amidines"/>
    <property type="evidence" value="ECO:0007669"/>
    <property type="project" value="TreeGrafter"/>
</dbReference>
<comment type="caution">
    <text evidence="4">The sequence shown here is derived from an EMBL/GenBank/DDBJ whole genome shotgun (WGS) entry which is preliminary data.</text>
</comment>
<dbReference type="GO" id="GO:0046872">
    <property type="term" value="F:metal ion binding"/>
    <property type="evidence" value="ECO:0007669"/>
    <property type="project" value="UniProtKB-KW"/>
</dbReference>
<keyword evidence="2" id="KW-0378">Hydrolase</keyword>